<keyword evidence="6 8" id="KW-1133">Transmembrane helix</keyword>
<keyword evidence="5" id="KW-0378">Hydrolase</keyword>
<dbReference type="Proteomes" id="UP001060919">
    <property type="component" value="Chromosome"/>
</dbReference>
<comment type="subcellular location">
    <subcellularLocation>
        <location evidence="1">Cell membrane</location>
        <topology evidence="1">Multi-pass membrane protein</topology>
    </subcellularLocation>
</comment>
<evidence type="ECO:0000256" key="5">
    <source>
        <dbReference type="ARBA" id="ARBA00022801"/>
    </source>
</evidence>
<feature type="transmembrane region" description="Helical" evidence="8">
    <location>
        <begin position="168"/>
        <end position="185"/>
    </location>
</feature>
<dbReference type="NCBIfam" id="TIGR04178">
    <property type="entry name" value="exo_archaeo"/>
    <property type="match status" value="1"/>
</dbReference>
<keyword evidence="2" id="KW-1003">Cell membrane</keyword>
<dbReference type="GO" id="GO:0006508">
    <property type="term" value="P:proteolysis"/>
    <property type="evidence" value="ECO:0007669"/>
    <property type="project" value="UniProtKB-KW"/>
</dbReference>
<evidence type="ECO:0000256" key="2">
    <source>
        <dbReference type="ARBA" id="ARBA00022475"/>
    </source>
</evidence>
<dbReference type="KEGG" id="aup:AsAng_0001690"/>
<sequence length="190" mass="22096">MDNAQFKKTFSKPVFLSNFQHKNPVLATFLTRMMVLYALWEVCFHIIWAFPNLMAGYRAFSLFIIKGILQHTAWVLELLGYSTEMELGERIIKIVGTTGVSVGEPCIGFGVMAIFFALIISYPGLLRKKIWFLPLGLSLIYTMNIIRIAVLAIMVKIDPTIWELNHKFIFKIIIYSVILLLWRQWMKWTK</sequence>
<reference evidence="9" key="1">
    <citation type="submission" date="2022-09" db="EMBL/GenBank/DDBJ databases">
        <title>Aureispira anguillicida sp. nov., isolated from Leptocephalus of Japanese eel Anguilla japonica.</title>
        <authorList>
            <person name="Yuasa K."/>
            <person name="Mekata T."/>
            <person name="Ikunari K."/>
        </authorList>
    </citation>
    <scope>NUCLEOTIDE SEQUENCE</scope>
    <source>
        <strain evidence="9">EL160426</strain>
    </source>
</reference>
<dbReference type="GO" id="GO:0008233">
    <property type="term" value="F:peptidase activity"/>
    <property type="evidence" value="ECO:0007669"/>
    <property type="project" value="UniProtKB-KW"/>
</dbReference>
<name>A0A915VK17_9BACT</name>
<dbReference type="InterPro" id="IPR026392">
    <property type="entry name" value="Exo/Archaeosortase_dom"/>
</dbReference>
<dbReference type="Pfam" id="PF09721">
    <property type="entry name" value="Exosortase_EpsH"/>
    <property type="match status" value="1"/>
</dbReference>
<evidence type="ECO:0000256" key="4">
    <source>
        <dbReference type="ARBA" id="ARBA00022692"/>
    </source>
</evidence>
<keyword evidence="3" id="KW-0645">Protease</keyword>
<evidence type="ECO:0000313" key="9">
    <source>
        <dbReference type="EMBL" id="BDS09471.1"/>
    </source>
</evidence>
<dbReference type="EMBL" id="AP026867">
    <property type="protein sequence ID" value="BDS09471.1"/>
    <property type="molecule type" value="Genomic_DNA"/>
</dbReference>
<accession>A0A915VK17</accession>
<gene>
    <name evidence="9" type="ORF">AsAng_0001690</name>
</gene>
<dbReference type="RefSeq" id="WP_264793594.1">
    <property type="nucleotide sequence ID" value="NZ_AP026867.1"/>
</dbReference>
<feature type="transmembrane region" description="Helical" evidence="8">
    <location>
        <begin position="131"/>
        <end position="156"/>
    </location>
</feature>
<dbReference type="GO" id="GO:0005886">
    <property type="term" value="C:plasma membrane"/>
    <property type="evidence" value="ECO:0007669"/>
    <property type="project" value="UniProtKB-SubCell"/>
</dbReference>
<evidence type="ECO:0000256" key="3">
    <source>
        <dbReference type="ARBA" id="ARBA00022670"/>
    </source>
</evidence>
<dbReference type="AlphaFoldDB" id="A0A915VK17"/>
<evidence type="ECO:0000256" key="7">
    <source>
        <dbReference type="ARBA" id="ARBA00023136"/>
    </source>
</evidence>
<feature type="transmembrane region" description="Helical" evidence="8">
    <location>
        <begin position="102"/>
        <end position="125"/>
    </location>
</feature>
<evidence type="ECO:0000256" key="8">
    <source>
        <dbReference type="SAM" id="Phobius"/>
    </source>
</evidence>
<dbReference type="InterPro" id="IPR019127">
    <property type="entry name" value="Exosortase"/>
</dbReference>
<evidence type="ECO:0000313" key="10">
    <source>
        <dbReference type="Proteomes" id="UP001060919"/>
    </source>
</evidence>
<keyword evidence="10" id="KW-1185">Reference proteome</keyword>
<proteinExistence type="predicted"/>
<keyword evidence="4 8" id="KW-0812">Transmembrane</keyword>
<keyword evidence="7 8" id="KW-0472">Membrane</keyword>
<organism evidence="9 10">
    <name type="scientific">Aureispira anguillae</name>
    <dbReference type="NCBI Taxonomy" id="2864201"/>
    <lineage>
        <taxon>Bacteria</taxon>
        <taxon>Pseudomonadati</taxon>
        <taxon>Bacteroidota</taxon>
        <taxon>Saprospiria</taxon>
        <taxon>Saprospirales</taxon>
        <taxon>Saprospiraceae</taxon>
        <taxon>Aureispira</taxon>
    </lineage>
</organism>
<evidence type="ECO:0000256" key="1">
    <source>
        <dbReference type="ARBA" id="ARBA00004651"/>
    </source>
</evidence>
<evidence type="ECO:0000256" key="6">
    <source>
        <dbReference type="ARBA" id="ARBA00022989"/>
    </source>
</evidence>
<protein>
    <submittedName>
        <fullName evidence="9">Archaeosortase/exosortase family protein</fullName>
    </submittedName>
</protein>
<feature type="transmembrane region" description="Helical" evidence="8">
    <location>
        <begin position="25"/>
        <end position="48"/>
    </location>
</feature>